<dbReference type="Proteomes" id="UP000078292">
    <property type="component" value="Unassembled WGS sequence"/>
</dbReference>
<accession>A0A1B7LZE8</accession>
<name>A0A1B7LZE8_9MICC</name>
<evidence type="ECO:0000256" key="1">
    <source>
        <dbReference type="SAM" id="Phobius"/>
    </source>
</evidence>
<keyword evidence="1" id="KW-0472">Membrane</keyword>
<keyword evidence="1" id="KW-1133">Transmembrane helix</keyword>
<feature type="transmembrane region" description="Helical" evidence="1">
    <location>
        <begin position="82"/>
        <end position="102"/>
    </location>
</feature>
<keyword evidence="3" id="KW-1185">Reference proteome</keyword>
<comment type="caution">
    <text evidence="2">The sequence shown here is derived from an EMBL/GenBank/DDBJ whole genome shotgun (WGS) entry which is preliminary data.</text>
</comment>
<dbReference type="EMBL" id="LXEY01000018">
    <property type="protein sequence ID" value="OAV60861.1"/>
    <property type="molecule type" value="Genomic_DNA"/>
</dbReference>
<protein>
    <submittedName>
        <fullName evidence="2">Uncharacterized protein</fullName>
    </submittedName>
</protein>
<gene>
    <name evidence="2" type="ORF">A6F49_10255</name>
</gene>
<evidence type="ECO:0000313" key="3">
    <source>
        <dbReference type="Proteomes" id="UP000078292"/>
    </source>
</evidence>
<keyword evidence="1" id="KW-0812">Transmembrane</keyword>
<organism evidence="2 3">
    <name type="scientific">Enteractinococcus helveticum</name>
    <dbReference type="NCBI Taxonomy" id="1837282"/>
    <lineage>
        <taxon>Bacteria</taxon>
        <taxon>Bacillati</taxon>
        <taxon>Actinomycetota</taxon>
        <taxon>Actinomycetes</taxon>
        <taxon>Micrococcales</taxon>
        <taxon>Micrococcaceae</taxon>
    </lineage>
</organism>
<reference evidence="2 3" key="1">
    <citation type="submission" date="2016-04" db="EMBL/GenBank/DDBJ databases">
        <title>First whole genome shotgun sequence of the bacterium Enteractinococcus sp. strain UASWS1574.</title>
        <authorList>
            <person name="Crovadore J."/>
            <person name="Chablais R."/>
            <person name="Lefort F."/>
        </authorList>
    </citation>
    <scope>NUCLEOTIDE SEQUENCE [LARGE SCALE GENOMIC DNA]</scope>
    <source>
        <strain evidence="2 3">UASWS1574</strain>
    </source>
</reference>
<proteinExistence type="predicted"/>
<evidence type="ECO:0000313" key="2">
    <source>
        <dbReference type="EMBL" id="OAV60861.1"/>
    </source>
</evidence>
<dbReference type="AlphaFoldDB" id="A0A1B7LZE8"/>
<feature type="transmembrane region" description="Helical" evidence="1">
    <location>
        <begin position="43"/>
        <end position="61"/>
    </location>
</feature>
<sequence>MAIQLNSYTPSLEHYDSINSGIIDLTEGNTPQVGTPVPTIRDAGLGLLTVLVVILMVRGIQRAGVWAQRRAAWLTWRYGLRLLPQAIGPILALLLFVALPNIKNTSMTTLDVFGSGQLRWCWCLRSP</sequence>
<dbReference type="STRING" id="1837282.A6F49_10255"/>